<organism evidence="1 2">
    <name type="scientific">Orchesella cincta</name>
    <name type="common">Springtail</name>
    <name type="synonym">Podura cincta</name>
    <dbReference type="NCBI Taxonomy" id="48709"/>
    <lineage>
        <taxon>Eukaryota</taxon>
        <taxon>Metazoa</taxon>
        <taxon>Ecdysozoa</taxon>
        <taxon>Arthropoda</taxon>
        <taxon>Hexapoda</taxon>
        <taxon>Collembola</taxon>
        <taxon>Entomobryomorpha</taxon>
        <taxon>Entomobryoidea</taxon>
        <taxon>Orchesellidae</taxon>
        <taxon>Orchesellinae</taxon>
        <taxon>Orchesella</taxon>
    </lineage>
</organism>
<evidence type="ECO:0000313" key="2">
    <source>
        <dbReference type="Proteomes" id="UP000094527"/>
    </source>
</evidence>
<dbReference type="AlphaFoldDB" id="A0A1D2M206"/>
<evidence type="ECO:0000313" key="1">
    <source>
        <dbReference type="EMBL" id="ODM87005.1"/>
    </source>
</evidence>
<name>A0A1D2M206_ORCCI</name>
<comment type="caution">
    <text evidence="1">The sequence shown here is derived from an EMBL/GenBank/DDBJ whole genome shotgun (WGS) entry which is preliminary data.</text>
</comment>
<protein>
    <submittedName>
        <fullName evidence="1">Uncharacterized protein</fullName>
    </submittedName>
</protein>
<sequence length="64" mass="6877">MCAGESGRILVRAIVEVLWACLEESEGGNKGESGSSVDYLLTDMDVGGQIIQDVIRECTLRGMD</sequence>
<proteinExistence type="predicted"/>
<keyword evidence="2" id="KW-1185">Reference proteome</keyword>
<reference evidence="1 2" key="1">
    <citation type="journal article" date="2016" name="Genome Biol. Evol.">
        <title>Gene Family Evolution Reflects Adaptation to Soil Environmental Stressors in the Genome of the Collembolan Orchesella cincta.</title>
        <authorList>
            <person name="Faddeeva-Vakhrusheva A."/>
            <person name="Derks M.F."/>
            <person name="Anvar S.Y."/>
            <person name="Agamennone V."/>
            <person name="Suring W."/>
            <person name="Smit S."/>
            <person name="van Straalen N.M."/>
            <person name="Roelofs D."/>
        </authorList>
    </citation>
    <scope>NUCLEOTIDE SEQUENCE [LARGE SCALE GENOMIC DNA]</scope>
    <source>
        <tissue evidence="1">Mixed pool</tissue>
    </source>
</reference>
<accession>A0A1D2M206</accession>
<gene>
    <name evidence="1" type="ORF">Ocin01_19677</name>
</gene>
<dbReference type="Proteomes" id="UP000094527">
    <property type="component" value="Unassembled WGS sequence"/>
</dbReference>
<dbReference type="EMBL" id="LJIJ01006492">
    <property type="protein sequence ID" value="ODM87005.1"/>
    <property type="molecule type" value="Genomic_DNA"/>
</dbReference>